<accession>A0A9P4NCN0</accession>
<evidence type="ECO:0000256" key="3">
    <source>
        <dbReference type="ARBA" id="ARBA00022787"/>
    </source>
</evidence>
<keyword evidence="5" id="KW-0496">Mitochondrion</keyword>
<dbReference type="PANTHER" id="PTHR12289:SF41">
    <property type="entry name" value="FAILED AXON CONNECTIONS-RELATED"/>
    <property type="match status" value="1"/>
</dbReference>
<dbReference type="OrthoDB" id="5599269at2759"/>
<evidence type="ECO:0000313" key="10">
    <source>
        <dbReference type="EMBL" id="KAF2270822.1"/>
    </source>
</evidence>
<keyword evidence="2" id="KW-0813">Transport</keyword>
<feature type="domain" description="Metaxin glutathione S-transferase" evidence="9">
    <location>
        <begin position="232"/>
        <end position="293"/>
    </location>
</feature>
<gene>
    <name evidence="10" type="ORF">CC78DRAFT_1263</name>
</gene>
<evidence type="ECO:0000313" key="11">
    <source>
        <dbReference type="Proteomes" id="UP000800093"/>
    </source>
</evidence>
<dbReference type="PANTHER" id="PTHR12289">
    <property type="entry name" value="METAXIN RELATED"/>
    <property type="match status" value="1"/>
</dbReference>
<evidence type="ECO:0000256" key="5">
    <source>
        <dbReference type="ARBA" id="ARBA00023128"/>
    </source>
</evidence>
<evidence type="ECO:0000259" key="9">
    <source>
        <dbReference type="Pfam" id="PF17171"/>
    </source>
</evidence>
<keyword evidence="3" id="KW-1000">Mitochondrion outer membrane</keyword>
<reference evidence="11" key="1">
    <citation type="journal article" date="2020" name="Stud. Mycol.">
        <title>101 Dothideomycetes genomes: A test case for predicting lifestyles and emergence of pathogens.</title>
        <authorList>
            <person name="Haridas S."/>
            <person name="Albert R."/>
            <person name="Binder M."/>
            <person name="Bloem J."/>
            <person name="LaButti K."/>
            <person name="Salamov A."/>
            <person name="Andreopoulos B."/>
            <person name="Baker S."/>
            <person name="Barry K."/>
            <person name="Bills G."/>
            <person name="Bluhm B."/>
            <person name="Cannon C."/>
            <person name="Castanera R."/>
            <person name="Culley D."/>
            <person name="Daum C."/>
            <person name="Ezra D."/>
            <person name="Gonzalez J."/>
            <person name="Henrissat B."/>
            <person name="Kuo A."/>
            <person name="Liang C."/>
            <person name="Lipzen A."/>
            <person name="Lutzoni F."/>
            <person name="Magnuson J."/>
            <person name="Mondo S."/>
            <person name="Nolan M."/>
            <person name="Ohm R."/>
            <person name="Pangilinan J."/>
            <person name="Park H.-J."/>
            <person name="Ramirez L."/>
            <person name="Alfaro M."/>
            <person name="Sun H."/>
            <person name="Tritt A."/>
            <person name="Yoshinaga Y."/>
            <person name="Zwiers L.-H."/>
            <person name="Turgeon B."/>
            <person name="Goodwin S."/>
            <person name="Spatafora J."/>
            <person name="Crous P."/>
            <person name="Grigoriev I."/>
        </authorList>
    </citation>
    <scope>NUCLEOTIDE SEQUENCE [LARGE SCALE GENOMIC DNA]</scope>
    <source>
        <strain evidence="11">CBS 304.66</strain>
    </source>
</reference>
<dbReference type="EMBL" id="ML986578">
    <property type="protein sequence ID" value="KAF2270822.1"/>
    <property type="molecule type" value="Genomic_DNA"/>
</dbReference>
<evidence type="ECO:0000256" key="2">
    <source>
        <dbReference type="ARBA" id="ARBA00022448"/>
    </source>
</evidence>
<dbReference type="GO" id="GO:0001401">
    <property type="term" value="C:SAM complex"/>
    <property type="evidence" value="ECO:0007669"/>
    <property type="project" value="InterPro"/>
</dbReference>
<name>A0A9P4NCN0_9PLEO</name>
<dbReference type="AlphaFoldDB" id="A0A9P4NCN0"/>
<dbReference type="InterPro" id="IPR033468">
    <property type="entry name" value="Metaxin_GST"/>
</dbReference>
<evidence type="ECO:0000256" key="4">
    <source>
        <dbReference type="ARBA" id="ARBA00022927"/>
    </source>
</evidence>
<keyword evidence="4" id="KW-0653">Protein transport</keyword>
<evidence type="ECO:0000256" key="6">
    <source>
        <dbReference type="ARBA" id="ARBA00023136"/>
    </source>
</evidence>
<dbReference type="GO" id="GO:0007005">
    <property type="term" value="P:mitochondrion organization"/>
    <property type="evidence" value="ECO:0007669"/>
    <property type="project" value="TreeGrafter"/>
</dbReference>
<evidence type="ECO:0000256" key="1">
    <source>
        <dbReference type="ARBA" id="ARBA00004294"/>
    </source>
</evidence>
<keyword evidence="6" id="KW-0472">Membrane</keyword>
<sequence length="448" mass="49339">MVLELYVWGPAFGLPSIDAECIATIAYFQRIVPHAQWILISDYDTSISPREEFPALIDGNLKKTGFSEIITHLRSHCSGAYDLDYHLTQEQQTDRTAFTSFLQSIATPLIDLYLYVSSENYYSATTSAYTAILPWYKNYTIPPTRRDLARARTSHQGLSSLDINAAGDDSTHPGSGTSGSEFEAAKRAAGLPSGNRATLPNALNLGRGKGIRGIFNSPIYAVRFKLDALINELLEPLLDLLGKKDYLLDGSKPSSLDCIALGFLSLMLYPDVPQAWLKEAIQTRFPRLLRYIRCMREELLGGEEVQVADVWLISHSTNSPKHSLRLPWHPSPSRTPLFTIVTTAREVTTKLPLLSALLRPAVTYQIDDRKLAKSIPSSLPSPLFINSLCSLSVALAAALVGAAISHRRSPRSGDLVFQALRPNLRFGEAGNVLSVLAYQLPKVPASQV</sequence>
<keyword evidence="11" id="KW-1185">Reference proteome</keyword>
<dbReference type="Proteomes" id="UP000800093">
    <property type="component" value="Unassembled WGS sequence"/>
</dbReference>
<comment type="caution">
    <text evidence="10">The sequence shown here is derived from an EMBL/GenBank/DDBJ whole genome shotgun (WGS) entry which is preliminary data.</text>
</comment>
<feature type="domain" description="Mitochondrial outer membrane transport complex Sam37/metaxin N-terminal" evidence="8">
    <location>
        <begin position="21"/>
        <end position="146"/>
    </location>
</feature>
<proteinExistence type="predicted"/>
<comment type="subcellular location">
    <subcellularLocation>
        <location evidence="1">Mitochondrion outer membrane</location>
    </subcellularLocation>
</comment>
<protein>
    <recommendedName>
        <fullName evidence="12">Mitochondrial outer membrane transport complex Sam37/metaxin N-terminal domain-containing protein</fullName>
    </recommendedName>
</protein>
<dbReference type="InterPro" id="IPR019564">
    <property type="entry name" value="Sam37/metaxin_N"/>
</dbReference>
<feature type="region of interest" description="Disordered" evidence="7">
    <location>
        <begin position="161"/>
        <end position="185"/>
    </location>
</feature>
<organism evidence="10 11">
    <name type="scientific">Lojkania enalia</name>
    <dbReference type="NCBI Taxonomy" id="147567"/>
    <lineage>
        <taxon>Eukaryota</taxon>
        <taxon>Fungi</taxon>
        <taxon>Dikarya</taxon>
        <taxon>Ascomycota</taxon>
        <taxon>Pezizomycotina</taxon>
        <taxon>Dothideomycetes</taxon>
        <taxon>Pleosporomycetidae</taxon>
        <taxon>Pleosporales</taxon>
        <taxon>Pleosporales incertae sedis</taxon>
        <taxon>Lojkania</taxon>
    </lineage>
</organism>
<dbReference type="InterPro" id="IPR050931">
    <property type="entry name" value="Mito_Protein_Transport_Metaxin"/>
</dbReference>
<evidence type="ECO:0000259" key="8">
    <source>
        <dbReference type="Pfam" id="PF10568"/>
    </source>
</evidence>
<evidence type="ECO:0000256" key="7">
    <source>
        <dbReference type="SAM" id="MobiDB-lite"/>
    </source>
</evidence>
<dbReference type="Pfam" id="PF10568">
    <property type="entry name" value="Tom37"/>
    <property type="match status" value="1"/>
</dbReference>
<dbReference type="GO" id="GO:0015031">
    <property type="term" value="P:protein transport"/>
    <property type="evidence" value="ECO:0007669"/>
    <property type="project" value="UniProtKB-KW"/>
</dbReference>
<evidence type="ECO:0008006" key="12">
    <source>
        <dbReference type="Google" id="ProtNLM"/>
    </source>
</evidence>
<dbReference type="Pfam" id="PF17171">
    <property type="entry name" value="GST_C_6"/>
    <property type="match status" value="1"/>
</dbReference>